<dbReference type="Proteomes" id="UP000016930">
    <property type="component" value="Unassembled WGS sequence"/>
</dbReference>
<feature type="compositionally biased region" description="Polar residues" evidence="1">
    <location>
        <begin position="14"/>
        <end position="29"/>
    </location>
</feature>
<dbReference type="STRING" id="914234.M2PLL4"/>
<feature type="compositionally biased region" description="Basic and acidic residues" evidence="1">
    <location>
        <begin position="1"/>
        <end position="10"/>
    </location>
</feature>
<feature type="domain" description="Heterokaryon incompatibility" evidence="2">
    <location>
        <begin position="515"/>
        <end position="591"/>
    </location>
</feature>
<gene>
    <name evidence="3" type="ORF">CERSUDRAFT_94267</name>
</gene>
<evidence type="ECO:0000256" key="1">
    <source>
        <dbReference type="SAM" id="MobiDB-lite"/>
    </source>
</evidence>
<name>M2PLL4_CERS8</name>
<dbReference type="PANTHER" id="PTHR39596">
    <property type="match status" value="1"/>
</dbReference>
<feature type="region of interest" description="Disordered" evidence="1">
    <location>
        <begin position="1"/>
        <end position="29"/>
    </location>
</feature>
<dbReference type="HOGENOM" id="CLU_009388_1_0_1"/>
<dbReference type="PANTHER" id="PTHR39596:SF2">
    <property type="entry name" value="HET DOMAIN PROTEIN (AFU_ORTHOLOGUE AFUA_1G17550)-RELATED"/>
    <property type="match status" value="1"/>
</dbReference>
<dbReference type="OrthoDB" id="2426273at2759"/>
<evidence type="ECO:0000313" key="3">
    <source>
        <dbReference type="EMBL" id="EMD37259.1"/>
    </source>
</evidence>
<dbReference type="Pfam" id="PF06985">
    <property type="entry name" value="HET"/>
    <property type="match status" value="1"/>
</dbReference>
<keyword evidence="4" id="KW-1185">Reference proteome</keyword>
<dbReference type="EMBL" id="KB445796">
    <property type="protein sequence ID" value="EMD37259.1"/>
    <property type="molecule type" value="Genomic_DNA"/>
</dbReference>
<dbReference type="InterPro" id="IPR010730">
    <property type="entry name" value="HET"/>
</dbReference>
<dbReference type="AlphaFoldDB" id="M2PLL4"/>
<accession>M2PLL4</accession>
<evidence type="ECO:0000313" key="4">
    <source>
        <dbReference type="Proteomes" id="UP000016930"/>
    </source>
</evidence>
<protein>
    <recommendedName>
        <fullName evidence="2">Heterokaryon incompatibility domain-containing protein</fullName>
    </recommendedName>
</protein>
<proteinExistence type="predicted"/>
<organism evidence="3 4">
    <name type="scientific">Ceriporiopsis subvermispora (strain B)</name>
    <name type="common">White-rot fungus</name>
    <name type="synonym">Gelatoporia subvermispora</name>
    <dbReference type="NCBI Taxonomy" id="914234"/>
    <lineage>
        <taxon>Eukaryota</taxon>
        <taxon>Fungi</taxon>
        <taxon>Dikarya</taxon>
        <taxon>Basidiomycota</taxon>
        <taxon>Agaricomycotina</taxon>
        <taxon>Agaricomycetes</taxon>
        <taxon>Polyporales</taxon>
        <taxon>Gelatoporiaceae</taxon>
        <taxon>Gelatoporia</taxon>
    </lineage>
</organism>
<sequence>MGDPEAHRTVDVTAENNVNPSNQHASRSTMEGEIALDGTSRSNHLAQGDPEDLRTDCRDCWRLSALLLATVTNVVVKIQAINPSLKRLRTVLNEAVVVVGSRTDLEVSSMYDVFEKELLTCISTKTCISLESQPTLDDTSIREQIQVLQLYRRELLDTLTKLREWKPLPTDILNAYPRVWARDRDASDFAHLSLASTSRSCTNALISHDIIWLGGKHDGYPLSSLQNYMQLRYGTHAELVALENTSAQEFAALFQSYLTFGLIQAVAAQEIPEDRLLRTNSNGHLVFSTHNLHSIFHEFRDRAEAVKQSNLDLYRMWYARAMNALGIVNSTLLHVTDEPTNCPFTRAGLDPDDVSRILFTIGAIGEALHKQCFQFETEVRPPRWFRTVSHSQPHVRDMIAAGWCPFTIAKLSPSKCLVGYASTCKPFVRDGLGEVGHVGCTEETCTLNTIDGATYRNRHTMESCSCTYSQPSLEHVTATLARGDIPIITIPDLRVDSSGSGTMDMICTSASVTPYVAISHVWADGLGSTTEQGLPTCQLRRLVSLTRKLVRGGTFWIDGLCVPGDKEYRKRAIRLMGRTYRDASVVLVIDSGIRTCSIHAPLEEKLLRIVTSGWMQRLWTLQESLLASTLVFEFTDGLVAIQDLIPYSPCDMTHPVRLCFYGDIFSLMKNVLRDETRRTRTALGLGEVAAALQYRTTSKPEDETLAISSLLDVDVSQLLAAPPDERMTTLFMMLRRLPFDIPFIRGAKLTKPGFRWAPRTLMGHGGQLMSVDESNCTAICTRDGLLATYGCISFNTKTFRGSDPPWALREDSGNRWFAVYSDIGESDQVTCNAILVRSLPLETASNGAAVMIDWDDHSHSQIGERGFSPPASTRAIAFVAY</sequence>
<evidence type="ECO:0000259" key="2">
    <source>
        <dbReference type="Pfam" id="PF06985"/>
    </source>
</evidence>
<reference evidence="3 4" key="1">
    <citation type="journal article" date="2012" name="Proc. Natl. Acad. Sci. U.S.A.">
        <title>Comparative genomics of Ceriporiopsis subvermispora and Phanerochaete chrysosporium provide insight into selective ligninolysis.</title>
        <authorList>
            <person name="Fernandez-Fueyo E."/>
            <person name="Ruiz-Duenas F.J."/>
            <person name="Ferreira P."/>
            <person name="Floudas D."/>
            <person name="Hibbett D.S."/>
            <person name="Canessa P."/>
            <person name="Larrondo L.F."/>
            <person name="James T.Y."/>
            <person name="Seelenfreund D."/>
            <person name="Lobos S."/>
            <person name="Polanco R."/>
            <person name="Tello M."/>
            <person name="Honda Y."/>
            <person name="Watanabe T."/>
            <person name="Watanabe T."/>
            <person name="Ryu J.S."/>
            <person name="Kubicek C.P."/>
            <person name="Schmoll M."/>
            <person name="Gaskell J."/>
            <person name="Hammel K.E."/>
            <person name="St John F.J."/>
            <person name="Vanden Wymelenberg A."/>
            <person name="Sabat G."/>
            <person name="Splinter BonDurant S."/>
            <person name="Syed K."/>
            <person name="Yadav J.S."/>
            <person name="Doddapaneni H."/>
            <person name="Subramanian V."/>
            <person name="Lavin J.L."/>
            <person name="Oguiza J.A."/>
            <person name="Perez G."/>
            <person name="Pisabarro A.G."/>
            <person name="Ramirez L."/>
            <person name="Santoyo F."/>
            <person name="Master E."/>
            <person name="Coutinho P.M."/>
            <person name="Henrissat B."/>
            <person name="Lombard V."/>
            <person name="Magnuson J.K."/>
            <person name="Kuees U."/>
            <person name="Hori C."/>
            <person name="Igarashi K."/>
            <person name="Samejima M."/>
            <person name="Held B.W."/>
            <person name="Barry K.W."/>
            <person name="LaButti K.M."/>
            <person name="Lapidus A."/>
            <person name="Lindquist E.A."/>
            <person name="Lucas S.M."/>
            <person name="Riley R."/>
            <person name="Salamov A.A."/>
            <person name="Hoffmeister D."/>
            <person name="Schwenk D."/>
            <person name="Hadar Y."/>
            <person name="Yarden O."/>
            <person name="de Vries R.P."/>
            <person name="Wiebenga A."/>
            <person name="Stenlid J."/>
            <person name="Eastwood D."/>
            <person name="Grigoriev I.V."/>
            <person name="Berka R.M."/>
            <person name="Blanchette R.A."/>
            <person name="Kersten P."/>
            <person name="Martinez A.T."/>
            <person name="Vicuna R."/>
            <person name="Cullen D."/>
        </authorList>
    </citation>
    <scope>NUCLEOTIDE SEQUENCE [LARGE SCALE GENOMIC DNA]</scope>
    <source>
        <strain evidence="3 4">B</strain>
    </source>
</reference>